<dbReference type="RefSeq" id="WP_007321531.1">
    <property type="nucleotide sequence ID" value="NZ_BAEE01000038.1"/>
</dbReference>
<proteinExistence type="predicted"/>
<keyword evidence="1" id="KW-0812">Transmembrane</keyword>
<name>G7H0T0_9ACTN</name>
<accession>G7H0T0</accession>
<keyword evidence="3" id="KW-1185">Reference proteome</keyword>
<comment type="caution">
    <text evidence="2">The sequence shown here is derived from an EMBL/GenBank/DDBJ whole genome shotgun (WGS) entry which is preliminary data.</text>
</comment>
<dbReference type="AlphaFoldDB" id="G7H0T0"/>
<evidence type="ECO:0000313" key="2">
    <source>
        <dbReference type="EMBL" id="GAB09455.1"/>
    </source>
</evidence>
<feature type="transmembrane region" description="Helical" evidence="1">
    <location>
        <begin position="30"/>
        <end position="50"/>
    </location>
</feature>
<reference evidence="2 3" key="1">
    <citation type="submission" date="2011-11" db="EMBL/GenBank/DDBJ databases">
        <title>Whole genome shotgun sequence of Gordonia araii NBRC 100433.</title>
        <authorList>
            <person name="Yoshida Y."/>
            <person name="Hosoyama A."/>
            <person name="Tsuchikane K."/>
            <person name="Katsumata H."/>
            <person name="Yamazaki S."/>
            <person name="Fujita N."/>
        </authorList>
    </citation>
    <scope>NUCLEOTIDE SEQUENCE [LARGE SCALE GENOMIC DNA]</scope>
    <source>
        <strain evidence="2 3">NBRC 100433</strain>
    </source>
</reference>
<evidence type="ECO:0000256" key="1">
    <source>
        <dbReference type="SAM" id="Phobius"/>
    </source>
</evidence>
<keyword evidence="1" id="KW-1133">Transmembrane helix</keyword>
<dbReference type="Proteomes" id="UP000035088">
    <property type="component" value="Unassembled WGS sequence"/>
</dbReference>
<gene>
    <name evidence="2" type="ORF">GOARA_038_00020</name>
</gene>
<evidence type="ECO:0000313" key="3">
    <source>
        <dbReference type="Proteomes" id="UP000035088"/>
    </source>
</evidence>
<protein>
    <submittedName>
        <fullName evidence="2">Uncharacterized protein</fullName>
    </submittedName>
</protein>
<feature type="transmembrane region" description="Helical" evidence="1">
    <location>
        <begin position="57"/>
        <end position="79"/>
    </location>
</feature>
<keyword evidence="1" id="KW-0472">Membrane</keyword>
<sequence>MYEALALLSLLICLAGALHANRLIDRSGEVRKSIGVVLIPAVPFLVTYYVAAYPDILLNAIGAYLGVSVAFWMLAYFQFGGNSLSKKDMTELWRLLAKKSE</sequence>
<dbReference type="EMBL" id="BAEE01000038">
    <property type="protein sequence ID" value="GAB09455.1"/>
    <property type="molecule type" value="Genomic_DNA"/>
</dbReference>
<organism evidence="2 3">
    <name type="scientific">Gordonia araii NBRC 100433</name>
    <dbReference type="NCBI Taxonomy" id="1073574"/>
    <lineage>
        <taxon>Bacteria</taxon>
        <taxon>Bacillati</taxon>
        <taxon>Actinomycetota</taxon>
        <taxon>Actinomycetes</taxon>
        <taxon>Mycobacteriales</taxon>
        <taxon>Gordoniaceae</taxon>
        <taxon>Gordonia</taxon>
    </lineage>
</organism>